<feature type="compositionally biased region" description="Polar residues" evidence="1">
    <location>
        <begin position="124"/>
        <end position="137"/>
    </location>
</feature>
<organism evidence="3 4">
    <name type="scientific">Letharia lupina</name>
    <dbReference type="NCBI Taxonomy" id="560253"/>
    <lineage>
        <taxon>Eukaryota</taxon>
        <taxon>Fungi</taxon>
        <taxon>Dikarya</taxon>
        <taxon>Ascomycota</taxon>
        <taxon>Pezizomycotina</taxon>
        <taxon>Lecanoromycetes</taxon>
        <taxon>OSLEUM clade</taxon>
        <taxon>Lecanoromycetidae</taxon>
        <taxon>Lecanorales</taxon>
        <taxon>Lecanorineae</taxon>
        <taxon>Parmeliaceae</taxon>
        <taxon>Letharia</taxon>
    </lineage>
</organism>
<name>A0A8H6CIM9_9LECA</name>
<feature type="transmembrane region" description="Helical" evidence="2">
    <location>
        <begin position="753"/>
        <end position="777"/>
    </location>
</feature>
<feature type="compositionally biased region" description="Polar residues" evidence="1">
    <location>
        <begin position="256"/>
        <end position="265"/>
    </location>
</feature>
<dbReference type="AlphaFoldDB" id="A0A8H6CIM9"/>
<dbReference type="EMBL" id="JACCJB010000009">
    <property type="protein sequence ID" value="KAF6224295.1"/>
    <property type="molecule type" value="Genomic_DNA"/>
</dbReference>
<feature type="region of interest" description="Disordered" evidence="1">
    <location>
        <begin position="443"/>
        <end position="469"/>
    </location>
</feature>
<feature type="transmembrane region" description="Helical" evidence="2">
    <location>
        <begin position="687"/>
        <end position="708"/>
    </location>
</feature>
<evidence type="ECO:0000256" key="2">
    <source>
        <dbReference type="SAM" id="Phobius"/>
    </source>
</evidence>
<feature type="region of interest" description="Disordered" evidence="1">
    <location>
        <begin position="1"/>
        <end position="48"/>
    </location>
</feature>
<evidence type="ECO:0000256" key="1">
    <source>
        <dbReference type="SAM" id="MobiDB-lite"/>
    </source>
</evidence>
<keyword evidence="2" id="KW-0812">Transmembrane</keyword>
<proteinExistence type="predicted"/>
<evidence type="ECO:0000313" key="4">
    <source>
        <dbReference type="Proteomes" id="UP000593566"/>
    </source>
</evidence>
<protein>
    <submittedName>
        <fullName evidence="3">Uncharacterized protein</fullName>
    </submittedName>
</protein>
<keyword evidence="2" id="KW-0472">Membrane</keyword>
<dbReference type="Proteomes" id="UP000593566">
    <property type="component" value="Unassembled WGS sequence"/>
</dbReference>
<accession>A0A8H6CIM9</accession>
<comment type="caution">
    <text evidence="3">The sequence shown here is derived from an EMBL/GenBank/DDBJ whole genome shotgun (WGS) entry which is preliminary data.</text>
</comment>
<feature type="region of interest" description="Disordered" evidence="1">
    <location>
        <begin position="162"/>
        <end position="182"/>
    </location>
</feature>
<gene>
    <name evidence="3" type="ORF">HO133_010870</name>
</gene>
<keyword evidence="2" id="KW-1133">Transmembrane helix</keyword>
<evidence type="ECO:0000313" key="3">
    <source>
        <dbReference type="EMBL" id="KAF6224295.1"/>
    </source>
</evidence>
<dbReference type="RefSeq" id="XP_037153355.1">
    <property type="nucleotide sequence ID" value="XM_037301721.1"/>
</dbReference>
<feature type="region of interest" description="Disordered" evidence="1">
    <location>
        <begin position="210"/>
        <end position="312"/>
    </location>
</feature>
<keyword evidence="4" id="KW-1185">Reference proteome</keyword>
<dbReference type="GeneID" id="59339260"/>
<feature type="compositionally biased region" description="Basic and acidic residues" evidence="1">
    <location>
        <begin position="83"/>
        <end position="93"/>
    </location>
</feature>
<feature type="region of interest" description="Disordered" evidence="1">
    <location>
        <begin position="61"/>
        <end position="137"/>
    </location>
</feature>
<sequence>MAGLGYVQTHPGASVTPTAMAMEPGEDNIPGEHYRPLASPKAPITDDQNRPVSILSLSAHSAKVVAAPPSPTRSVNTEIYEDNANRTIDRFDEPSSEEEENHQELDRFGTKSLRSKRSKKERSAQSPSHGFRQSSGLSISQPIAVASSTGFAMSTPELGSTMGVQLHHNPYPSDVSIQSSGESHRFSTLEVDDSVSRRGTWIGMRNVGQAISTDLPSPAEQATESDRHPSISPLPSRESTIRRSFGRSLLTRPPVRSTNPTSEESTPPREVGGFRLPFLHGMPKSLRPSGYDKSSLTPSEEKEVKDAVQPPGSFFYDGSSDGEPDEEDSHIDDAQQAIVGTPVMVKHGSRKKVGLKEMLHTAPLAWNNPGPSRGKAMIMIGESLELDRKPISRDGAFPIRTPSKREGVIGMPQQEQEDTTSQHQEDQAGLGIFRTMNPFAHDVLRSNPVSPKHDPAAASPQPKKSVSFPPQPLQLDIRPEHRFLRQDVVSTPYPPGFKGGGASLYNASEHGTMPTADEAPKSLLTLVLYSHGDSISKVKKIVIPTTPEIALVDNSDEKKPPIKATMRRDFDDEKLFKLIRSEYNSMRGSLRRLASARTVRSMNLLAYCSTSELVSKQGKPMHFRHQDSDEHLAEARMLEIFKKPKLGKRHHEWAEWVTTLPENSNIEPVNNERIALELVEGWSSRKFLAAVVAVLVCSLTITLLWTFLGAGGDTLGFESSNVTLPGGLMGNNAATVQSPVGYKGAGGRVETGVALGILVLMFGWTSIGAWILLNWLVM</sequence>
<reference evidence="3 4" key="1">
    <citation type="journal article" date="2020" name="Genomics">
        <title>Complete, high-quality genomes from long-read metagenomic sequencing of two wolf lichen thalli reveals enigmatic genome architecture.</title>
        <authorList>
            <person name="McKenzie S.K."/>
            <person name="Walston R.F."/>
            <person name="Allen J.L."/>
        </authorList>
    </citation>
    <scope>NUCLEOTIDE SEQUENCE [LARGE SCALE GENOMIC DNA]</scope>
    <source>
        <strain evidence="3">WasteWater1</strain>
    </source>
</reference>